<dbReference type="EMBL" id="CACTIH010002293">
    <property type="protein sequence ID" value="CAA2975659.1"/>
    <property type="molecule type" value="Genomic_DNA"/>
</dbReference>
<evidence type="ECO:0000313" key="2">
    <source>
        <dbReference type="Proteomes" id="UP000594638"/>
    </source>
</evidence>
<reference evidence="1 2" key="1">
    <citation type="submission" date="2019-12" db="EMBL/GenBank/DDBJ databases">
        <authorList>
            <person name="Alioto T."/>
            <person name="Alioto T."/>
            <person name="Gomez Garrido J."/>
        </authorList>
    </citation>
    <scope>NUCLEOTIDE SEQUENCE [LARGE SCALE GENOMIC DNA]</scope>
</reference>
<proteinExistence type="predicted"/>
<organism evidence="1 2">
    <name type="scientific">Olea europaea subsp. europaea</name>
    <dbReference type="NCBI Taxonomy" id="158383"/>
    <lineage>
        <taxon>Eukaryota</taxon>
        <taxon>Viridiplantae</taxon>
        <taxon>Streptophyta</taxon>
        <taxon>Embryophyta</taxon>
        <taxon>Tracheophyta</taxon>
        <taxon>Spermatophyta</taxon>
        <taxon>Magnoliopsida</taxon>
        <taxon>eudicotyledons</taxon>
        <taxon>Gunneridae</taxon>
        <taxon>Pentapetalae</taxon>
        <taxon>asterids</taxon>
        <taxon>lamiids</taxon>
        <taxon>Lamiales</taxon>
        <taxon>Oleaceae</taxon>
        <taxon>Oleeae</taxon>
        <taxon>Olea</taxon>
    </lineage>
</organism>
<dbReference type="Proteomes" id="UP000594638">
    <property type="component" value="Unassembled WGS sequence"/>
</dbReference>
<dbReference type="AlphaFoldDB" id="A0A8S0RA08"/>
<name>A0A8S0RA08_OLEEU</name>
<keyword evidence="2" id="KW-1185">Reference proteome</keyword>
<dbReference type="Gramene" id="OE9A020001T1">
    <property type="protein sequence ID" value="OE9A020001C1"/>
    <property type="gene ID" value="OE9A020001"/>
</dbReference>
<accession>A0A8S0RA08</accession>
<gene>
    <name evidence="1" type="ORF">OLEA9_A020001</name>
</gene>
<protein>
    <submittedName>
        <fullName evidence="1">tRNA (Guanine(37)-N1)-methyltransferase 1</fullName>
    </submittedName>
</protein>
<sequence>MPLDEAAFTRVFDISALRVPSDLCFSLESRLCGHLLNWPRTKNIARVPGDEIDEQLKNSCLSRKRKEGLTGMRWHCRRLLQRKRTVKRMIKVVLLGEEFKPKWKGPTRLLLLDEANEDTRDLPESIK</sequence>
<dbReference type="OrthoDB" id="408788at2759"/>
<feature type="non-terminal residue" evidence="1">
    <location>
        <position position="1"/>
    </location>
</feature>
<comment type="caution">
    <text evidence="1">The sequence shown here is derived from an EMBL/GenBank/DDBJ whole genome shotgun (WGS) entry which is preliminary data.</text>
</comment>
<evidence type="ECO:0000313" key="1">
    <source>
        <dbReference type="EMBL" id="CAA2975659.1"/>
    </source>
</evidence>